<name>A0A2N9IT76_FAGSY</name>
<dbReference type="SUPFAM" id="SSF56112">
    <property type="entry name" value="Protein kinase-like (PK-like)"/>
    <property type="match status" value="1"/>
</dbReference>
<keyword evidence="1" id="KW-0547">Nucleotide-binding</keyword>
<feature type="domain" description="Protein kinase" evidence="3">
    <location>
        <begin position="20"/>
        <end position="351"/>
    </location>
</feature>
<dbReference type="GO" id="GO:0005886">
    <property type="term" value="C:plasma membrane"/>
    <property type="evidence" value="ECO:0007669"/>
    <property type="project" value="TreeGrafter"/>
</dbReference>
<gene>
    <name evidence="4" type="ORF">FSB_LOCUS55292</name>
</gene>
<evidence type="ECO:0000313" key="4">
    <source>
        <dbReference type="EMBL" id="SPD27410.1"/>
    </source>
</evidence>
<evidence type="ECO:0000259" key="3">
    <source>
        <dbReference type="PROSITE" id="PS50011"/>
    </source>
</evidence>
<accession>A0A2N9IT76</accession>
<dbReference type="PANTHER" id="PTHR27005:SF543">
    <property type="entry name" value="NON-FUNCTIONAL PSEUDOKINASE ZED1-LIKE"/>
    <property type="match status" value="1"/>
</dbReference>
<evidence type="ECO:0000256" key="1">
    <source>
        <dbReference type="ARBA" id="ARBA00022741"/>
    </source>
</evidence>
<dbReference type="PANTHER" id="PTHR27005">
    <property type="entry name" value="WALL-ASSOCIATED RECEPTOR KINASE-LIKE 21"/>
    <property type="match status" value="1"/>
</dbReference>
<dbReference type="Gene3D" id="3.30.200.20">
    <property type="entry name" value="Phosphorylase Kinase, domain 1"/>
    <property type="match status" value="1"/>
</dbReference>
<dbReference type="EMBL" id="OIVN01006192">
    <property type="protein sequence ID" value="SPD27410.1"/>
    <property type="molecule type" value="Genomic_DNA"/>
</dbReference>
<keyword evidence="2" id="KW-0067">ATP-binding</keyword>
<dbReference type="GO" id="GO:0005524">
    <property type="term" value="F:ATP binding"/>
    <property type="evidence" value="ECO:0007669"/>
    <property type="project" value="UniProtKB-KW"/>
</dbReference>
<dbReference type="GO" id="GO:0007166">
    <property type="term" value="P:cell surface receptor signaling pathway"/>
    <property type="evidence" value="ECO:0007669"/>
    <property type="project" value="InterPro"/>
</dbReference>
<protein>
    <recommendedName>
        <fullName evidence="3">Protein kinase domain-containing protein</fullName>
    </recommendedName>
</protein>
<dbReference type="Gene3D" id="1.10.510.10">
    <property type="entry name" value="Transferase(Phosphotransferase) domain 1"/>
    <property type="match status" value="1"/>
</dbReference>
<dbReference type="GO" id="GO:0004674">
    <property type="term" value="F:protein serine/threonine kinase activity"/>
    <property type="evidence" value="ECO:0007669"/>
    <property type="project" value="TreeGrafter"/>
</dbReference>
<dbReference type="AlphaFoldDB" id="A0A2N9IT76"/>
<dbReference type="PROSITE" id="PS50011">
    <property type="entry name" value="PROTEIN_KINASE_DOM"/>
    <property type="match status" value="1"/>
</dbReference>
<organism evidence="4">
    <name type="scientific">Fagus sylvatica</name>
    <name type="common">Beechnut</name>
    <dbReference type="NCBI Taxonomy" id="28930"/>
    <lineage>
        <taxon>Eukaryota</taxon>
        <taxon>Viridiplantae</taxon>
        <taxon>Streptophyta</taxon>
        <taxon>Embryophyta</taxon>
        <taxon>Tracheophyta</taxon>
        <taxon>Spermatophyta</taxon>
        <taxon>Magnoliopsida</taxon>
        <taxon>eudicotyledons</taxon>
        <taxon>Gunneridae</taxon>
        <taxon>Pentapetalae</taxon>
        <taxon>rosids</taxon>
        <taxon>fabids</taxon>
        <taxon>Fagales</taxon>
        <taxon>Fagaceae</taxon>
        <taxon>Fagus</taxon>
    </lineage>
</organism>
<dbReference type="InterPro" id="IPR000719">
    <property type="entry name" value="Prot_kinase_dom"/>
</dbReference>
<proteinExistence type="predicted"/>
<dbReference type="InterPro" id="IPR001245">
    <property type="entry name" value="Ser-Thr/Tyr_kinase_cat_dom"/>
</dbReference>
<dbReference type="InterPro" id="IPR045274">
    <property type="entry name" value="WAK-like"/>
</dbReference>
<sequence>MSKERKERERAFFENGSMLLEKLIAFCNGKSIPIRNFSNEELKQATNNYDDRLVIVEDELCWKWYKGSFEGRIVSIKKFEGGVHITEGRELSNYVINDVVISAKMSAHNNVLKLIGCCLETRPPTLVHEFAVNGTLANRIQGSSGTSRQQHQPLEWASRLKIAREIAHAISYLHTAFSRPIIHRDINMRNIFLDENDVAKLTNFEFSISVPEDETHVQVDYLSWCIGYMSPEYFAMGKVTEKVDVYSFGALLLELITGQSSYDFTQLNNGECVNLSKDKKECVELVVCMQNGVQGRCIVDPTILAGEERAGIKQQLQAVVDLAFTCRKRDSEIRPTMVDVTKELMRIERFVK</sequence>
<reference evidence="4" key="1">
    <citation type="submission" date="2018-02" db="EMBL/GenBank/DDBJ databases">
        <authorList>
            <person name="Cohen D.B."/>
            <person name="Kent A.D."/>
        </authorList>
    </citation>
    <scope>NUCLEOTIDE SEQUENCE</scope>
</reference>
<dbReference type="InterPro" id="IPR011009">
    <property type="entry name" value="Kinase-like_dom_sf"/>
</dbReference>
<evidence type="ECO:0000256" key="2">
    <source>
        <dbReference type="ARBA" id="ARBA00022840"/>
    </source>
</evidence>
<dbReference type="Pfam" id="PF07714">
    <property type="entry name" value="PK_Tyr_Ser-Thr"/>
    <property type="match status" value="1"/>
</dbReference>